<dbReference type="PANTHER" id="PTHR32133:SF362">
    <property type="entry name" value="F-BOX DOMAIN-CONTAINING PROTEIN"/>
    <property type="match status" value="1"/>
</dbReference>
<accession>A0ABC9DAB6</accession>
<feature type="compositionally biased region" description="Basic and acidic residues" evidence="1">
    <location>
        <begin position="107"/>
        <end position="116"/>
    </location>
</feature>
<dbReference type="EMBL" id="OZ075142">
    <property type="protein sequence ID" value="CAL5034507.1"/>
    <property type="molecule type" value="Genomic_DNA"/>
</dbReference>
<feature type="region of interest" description="Disordered" evidence="1">
    <location>
        <begin position="344"/>
        <end position="363"/>
    </location>
</feature>
<protein>
    <recommendedName>
        <fullName evidence="4">F-box domain-containing protein</fullName>
    </recommendedName>
</protein>
<reference evidence="3" key="1">
    <citation type="submission" date="2024-06" db="EMBL/GenBank/DDBJ databases">
        <authorList>
            <person name="Ryan C."/>
        </authorList>
    </citation>
    <scope>NUCLEOTIDE SEQUENCE [LARGE SCALE GENOMIC DNA]</scope>
</reference>
<dbReference type="PANTHER" id="PTHR32133">
    <property type="entry name" value="OS07G0120400 PROTEIN"/>
    <property type="match status" value="1"/>
</dbReference>
<evidence type="ECO:0000313" key="3">
    <source>
        <dbReference type="Proteomes" id="UP001497457"/>
    </source>
</evidence>
<feature type="region of interest" description="Disordered" evidence="1">
    <location>
        <begin position="217"/>
        <end position="262"/>
    </location>
</feature>
<dbReference type="InterPro" id="IPR036047">
    <property type="entry name" value="F-box-like_dom_sf"/>
</dbReference>
<gene>
    <name evidence="2" type="ORF">URODEC1_LOCUS83126</name>
</gene>
<feature type="compositionally biased region" description="Basic and acidic residues" evidence="1">
    <location>
        <begin position="241"/>
        <end position="252"/>
    </location>
</feature>
<evidence type="ECO:0000256" key="1">
    <source>
        <dbReference type="SAM" id="MobiDB-lite"/>
    </source>
</evidence>
<feature type="region of interest" description="Disordered" evidence="1">
    <location>
        <begin position="107"/>
        <end position="148"/>
    </location>
</feature>
<sequence>MKAPAPALVDELAEEILLRFPADDPACLVRAALACKRSRRLVADPGFRRRFREFRGAPPVLGVFRNTSSGCIISGGRYGFARDRVIFNIPLNAELERLVVDGREPRRWRTRGDSEGGRGVLGATTEGHPLSLPRRRRGPASKPRPTSRTVRRAIFAALHTHPGPFPFISLSYGFMKAVDADHAVLARRTSSTRWPAPRTRACPSICRRGAAARLSAMGTAGAPPSGMAGARRRRPAVPSRGAEHERGTREKDGEEDLEEEEGHYGWAQRGVIDLKKLLPDSAFSSPLPDVVGFADGIGVIFLQTNDGVVTIDLKSSRVMRVPKISGGSSIFPYMSFYSPALGAPAASTGGDETGTSASSVSKA</sequence>
<name>A0ABC9DAB6_9POAL</name>
<organism evidence="2 3">
    <name type="scientific">Urochloa decumbens</name>
    <dbReference type="NCBI Taxonomy" id="240449"/>
    <lineage>
        <taxon>Eukaryota</taxon>
        <taxon>Viridiplantae</taxon>
        <taxon>Streptophyta</taxon>
        <taxon>Embryophyta</taxon>
        <taxon>Tracheophyta</taxon>
        <taxon>Spermatophyta</taxon>
        <taxon>Magnoliopsida</taxon>
        <taxon>Liliopsida</taxon>
        <taxon>Poales</taxon>
        <taxon>Poaceae</taxon>
        <taxon>PACMAD clade</taxon>
        <taxon>Panicoideae</taxon>
        <taxon>Panicodae</taxon>
        <taxon>Paniceae</taxon>
        <taxon>Melinidinae</taxon>
        <taxon>Urochloa</taxon>
    </lineage>
</organism>
<evidence type="ECO:0008006" key="4">
    <source>
        <dbReference type="Google" id="ProtNLM"/>
    </source>
</evidence>
<dbReference type="SUPFAM" id="SSF81383">
    <property type="entry name" value="F-box domain"/>
    <property type="match status" value="1"/>
</dbReference>
<keyword evidence="3" id="KW-1185">Reference proteome</keyword>
<evidence type="ECO:0000313" key="2">
    <source>
        <dbReference type="EMBL" id="CAL5034507.1"/>
    </source>
</evidence>
<reference evidence="2 3" key="2">
    <citation type="submission" date="2024-10" db="EMBL/GenBank/DDBJ databases">
        <authorList>
            <person name="Ryan C."/>
        </authorList>
    </citation>
    <scope>NUCLEOTIDE SEQUENCE [LARGE SCALE GENOMIC DNA]</scope>
</reference>
<dbReference type="AlphaFoldDB" id="A0ABC9DAB6"/>
<feature type="compositionally biased region" description="Polar residues" evidence="1">
    <location>
        <begin position="353"/>
        <end position="363"/>
    </location>
</feature>
<dbReference type="Proteomes" id="UP001497457">
    <property type="component" value="Chromosome 32b"/>
</dbReference>
<proteinExistence type="predicted"/>